<dbReference type="Proteomes" id="UP000030765">
    <property type="component" value="Unassembled WGS sequence"/>
</dbReference>
<evidence type="ECO:0000313" key="1">
    <source>
        <dbReference type="EMBL" id="KFB40066.1"/>
    </source>
</evidence>
<evidence type="ECO:0000313" key="3">
    <source>
        <dbReference type="Proteomes" id="UP000030765"/>
    </source>
</evidence>
<reference evidence="2" key="2">
    <citation type="submission" date="2020-05" db="UniProtKB">
        <authorList>
            <consortium name="EnsemblMetazoa"/>
        </authorList>
    </citation>
    <scope>IDENTIFICATION</scope>
</reference>
<accession>A0A084VQ22</accession>
<dbReference type="EnsemblMetazoa" id="ASIC007527-RA">
    <property type="protein sequence ID" value="ASIC007527-PA"/>
    <property type="gene ID" value="ASIC007527"/>
</dbReference>
<dbReference type="EMBL" id="KE525002">
    <property type="protein sequence ID" value="KFB40066.1"/>
    <property type="molecule type" value="Genomic_DNA"/>
</dbReference>
<dbReference type="EMBL" id="ATLV01015105">
    <property type="status" value="NOT_ANNOTATED_CDS"/>
    <property type="molecule type" value="Genomic_DNA"/>
</dbReference>
<sequence length="105" mass="11670">MDAMTVFAWKRLLVAPSDPLTDPHAPPSTTAATTNTVFIQHGPSVPISPRSFHFGPCRRSLDLPHSTDMIQTAIKHSPFTDYTTTGQGGCGWKTWLRGDERTRYQ</sequence>
<reference evidence="1 3" key="1">
    <citation type="journal article" date="2014" name="BMC Genomics">
        <title>Genome sequence of Anopheles sinensis provides insight into genetics basis of mosquito competence for malaria parasites.</title>
        <authorList>
            <person name="Zhou D."/>
            <person name="Zhang D."/>
            <person name="Ding G."/>
            <person name="Shi L."/>
            <person name="Hou Q."/>
            <person name="Ye Y."/>
            <person name="Xu Y."/>
            <person name="Zhou H."/>
            <person name="Xiong C."/>
            <person name="Li S."/>
            <person name="Yu J."/>
            <person name="Hong S."/>
            <person name="Yu X."/>
            <person name="Zou P."/>
            <person name="Chen C."/>
            <person name="Chang X."/>
            <person name="Wang W."/>
            <person name="Lv Y."/>
            <person name="Sun Y."/>
            <person name="Ma L."/>
            <person name="Shen B."/>
            <person name="Zhu C."/>
        </authorList>
    </citation>
    <scope>NUCLEOTIDE SEQUENCE [LARGE SCALE GENOMIC DNA]</scope>
</reference>
<dbReference type="AlphaFoldDB" id="A0A084VQ22"/>
<dbReference type="VEuPathDB" id="VectorBase:ASIC007527"/>
<gene>
    <name evidence="1" type="ORF">ZHAS_00007527</name>
</gene>
<name>A0A084VQ22_ANOSI</name>
<proteinExistence type="predicted"/>
<evidence type="ECO:0000313" key="2">
    <source>
        <dbReference type="EnsemblMetazoa" id="ASIC007527-PA"/>
    </source>
</evidence>
<protein>
    <submittedName>
        <fullName evidence="1 2">Uncharacterized protein</fullName>
    </submittedName>
</protein>
<keyword evidence="3" id="KW-1185">Reference proteome</keyword>
<organism evidence="1">
    <name type="scientific">Anopheles sinensis</name>
    <name type="common">Mosquito</name>
    <dbReference type="NCBI Taxonomy" id="74873"/>
    <lineage>
        <taxon>Eukaryota</taxon>
        <taxon>Metazoa</taxon>
        <taxon>Ecdysozoa</taxon>
        <taxon>Arthropoda</taxon>
        <taxon>Hexapoda</taxon>
        <taxon>Insecta</taxon>
        <taxon>Pterygota</taxon>
        <taxon>Neoptera</taxon>
        <taxon>Endopterygota</taxon>
        <taxon>Diptera</taxon>
        <taxon>Nematocera</taxon>
        <taxon>Culicoidea</taxon>
        <taxon>Culicidae</taxon>
        <taxon>Anophelinae</taxon>
        <taxon>Anopheles</taxon>
    </lineage>
</organism>